<sequence length="155" mass="18086">MTGQMHEKNLAEQASYLERVFIRFLASKILVKRIMNMLKSSGAELKLMTDINEYLMVEKGIHEGMIMASYHAMIQYMLTEILRKVSLEQVLDIQSIASDTKIGYILKVDLKVSIYLHDFFVDYSLALEKQIVPKEWLSLHNKRLVYNKEVEVENI</sequence>
<dbReference type="Proteomes" id="UP000789375">
    <property type="component" value="Unassembled WGS sequence"/>
</dbReference>
<evidence type="ECO:0000313" key="2">
    <source>
        <dbReference type="Proteomes" id="UP000789375"/>
    </source>
</evidence>
<gene>
    <name evidence="1" type="ORF">FMOSSE_LOCUS7648</name>
</gene>
<comment type="caution">
    <text evidence="1">The sequence shown here is derived from an EMBL/GenBank/DDBJ whole genome shotgun (WGS) entry which is preliminary data.</text>
</comment>
<accession>A0A9N9G1E6</accession>
<organism evidence="1 2">
    <name type="scientific">Funneliformis mosseae</name>
    <name type="common">Endomycorrhizal fungus</name>
    <name type="synonym">Glomus mosseae</name>
    <dbReference type="NCBI Taxonomy" id="27381"/>
    <lineage>
        <taxon>Eukaryota</taxon>
        <taxon>Fungi</taxon>
        <taxon>Fungi incertae sedis</taxon>
        <taxon>Mucoromycota</taxon>
        <taxon>Glomeromycotina</taxon>
        <taxon>Glomeromycetes</taxon>
        <taxon>Glomerales</taxon>
        <taxon>Glomeraceae</taxon>
        <taxon>Funneliformis</taxon>
    </lineage>
</organism>
<dbReference type="AlphaFoldDB" id="A0A9N9G1E6"/>
<keyword evidence="2" id="KW-1185">Reference proteome</keyword>
<dbReference type="EMBL" id="CAJVPP010001833">
    <property type="protein sequence ID" value="CAG8574930.1"/>
    <property type="molecule type" value="Genomic_DNA"/>
</dbReference>
<evidence type="ECO:0000313" key="1">
    <source>
        <dbReference type="EMBL" id="CAG8574930.1"/>
    </source>
</evidence>
<protein>
    <submittedName>
        <fullName evidence="1">314_t:CDS:1</fullName>
    </submittedName>
</protein>
<proteinExistence type="predicted"/>
<name>A0A9N9G1E6_FUNMO</name>
<reference evidence="1" key="1">
    <citation type="submission" date="2021-06" db="EMBL/GenBank/DDBJ databases">
        <authorList>
            <person name="Kallberg Y."/>
            <person name="Tangrot J."/>
            <person name="Rosling A."/>
        </authorList>
    </citation>
    <scope>NUCLEOTIDE SEQUENCE</scope>
    <source>
        <strain evidence="1">87-6 pot B 2015</strain>
    </source>
</reference>